<protein>
    <submittedName>
        <fullName evidence="5">Transcriptional regulator</fullName>
    </submittedName>
</protein>
<dbReference type="Pfam" id="PF01381">
    <property type="entry name" value="HTH_3"/>
    <property type="match status" value="1"/>
</dbReference>
<dbReference type="RefSeq" id="WP_191287644.1">
    <property type="nucleotide sequence ID" value="NZ_BNCH01000013.1"/>
</dbReference>
<dbReference type="InterPro" id="IPR010982">
    <property type="entry name" value="Lambda_DNA-bd_dom_sf"/>
</dbReference>
<dbReference type="PANTHER" id="PTHR46797:SF23">
    <property type="entry name" value="HTH-TYPE TRANSCRIPTIONAL REGULATOR SUTR"/>
    <property type="match status" value="1"/>
</dbReference>
<evidence type="ECO:0000256" key="3">
    <source>
        <dbReference type="ARBA" id="ARBA00023163"/>
    </source>
</evidence>
<evidence type="ECO:0000256" key="1">
    <source>
        <dbReference type="ARBA" id="ARBA00023015"/>
    </source>
</evidence>
<keyword evidence="2" id="KW-0238">DNA-binding</keyword>
<dbReference type="PROSITE" id="PS50943">
    <property type="entry name" value="HTH_CROC1"/>
    <property type="match status" value="1"/>
</dbReference>
<dbReference type="Proteomes" id="UP000609802">
    <property type="component" value="Unassembled WGS sequence"/>
</dbReference>
<evidence type="ECO:0000256" key="2">
    <source>
        <dbReference type="ARBA" id="ARBA00023125"/>
    </source>
</evidence>
<dbReference type="SUPFAM" id="SSF47413">
    <property type="entry name" value="lambda repressor-like DNA-binding domains"/>
    <property type="match status" value="1"/>
</dbReference>
<sequence>MPKSIRSEGLLALGQAISKIREAEGMSQREFAAKIGYRQSFISKIELGLRRIDVVELVVLSRAVGVPASELLSLVEEATPEGQKI</sequence>
<organism evidence="5 6">
    <name type="scientific">Aliiroseovarius zhejiangensis</name>
    <dbReference type="NCBI Taxonomy" id="1632025"/>
    <lineage>
        <taxon>Bacteria</taxon>
        <taxon>Pseudomonadati</taxon>
        <taxon>Pseudomonadota</taxon>
        <taxon>Alphaproteobacteria</taxon>
        <taxon>Rhodobacterales</taxon>
        <taxon>Paracoccaceae</taxon>
        <taxon>Aliiroseovarius</taxon>
    </lineage>
</organism>
<keyword evidence="3" id="KW-0804">Transcription</keyword>
<dbReference type="InterPro" id="IPR001387">
    <property type="entry name" value="Cro/C1-type_HTH"/>
</dbReference>
<reference evidence="6" key="1">
    <citation type="journal article" date="2019" name="Int. J. Syst. Evol. Microbiol.">
        <title>The Global Catalogue of Microorganisms (GCM) 10K type strain sequencing project: providing services to taxonomists for standard genome sequencing and annotation.</title>
        <authorList>
            <consortium name="The Broad Institute Genomics Platform"/>
            <consortium name="The Broad Institute Genome Sequencing Center for Infectious Disease"/>
            <person name="Wu L."/>
            <person name="Ma J."/>
        </authorList>
    </citation>
    <scope>NUCLEOTIDE SEQUENCE [LARGE SCALE GENOMIC DNA]</scope>
    <source>
        <strain evidence="6">KCTC 42443</strain>
    </source>
</reference>
<gene>
    <name evidence="5" type="ORF">GCM10016455_32910</name>
</gene>
<proteinExistence type="predicted"/>
<dbReference type="PANTHER" id="PTHR46797">
    <property type="entry name" value="HTH-TYPE TRANSCRIPTIONAL REGULATOR"/>
    <property type="match status" value="1"/>
</dbReference>
<comment type="caution">
    <text evidence="5">The sequence shown here is derived from an EMBL/GenBank/DDBJ whole genome shotgun (WGS) entry which is preliminary data.</text>
</comment>
<accession>A0ABQ3JC36</accession>
<keyword evidence="1" id="KW-0805">Transcription regulation</keyword>
<feature type="domain" description="HTH cro/C1-type" evidence="4">
    <location>
        <begin position="17"/>
        <end position="71"/>
    </location>
</feature>
<dbReference type="Gene3D" id="1.10.260.40">
    <property type="entry name" value="lambda repressor-like DNA-binding domains"/>
    <property type="match status" value="1"/>
</dbReference>
<dbReference type="SMART" id="SM00530">
    <property type="entry name" value="HTH_XRE"/>
    <property type="match status" value="1"/>
</dbReference>
<dbReference type="InterPro" id="IPR050807">
    <property type="entry name" value="TransReg_Diox_bact_type"/>
</dbReference>
<dbReference type="CDD" id="cd00093">
    <property type="entry name" value="HTH_XRE"/>
    <property type="match status" value="1"/>
</dbReference>
<evidence type="ECO:0000259" key="4">
    <source>
        <dbReference type="PROSITE" id="PS50943"/>
    </source>
</evidence>
<dbReference type="EMBL" id="BNCH01000013">
    <property type="protein sequence ID" value="GHF09484.1"/>
    <property type="molecule type" value="Genomic_DNA"/>
</dbReference>
<evidence type="ECO:0000313" key="5">
    <source>
        <dbReference type="EMBL" id="GHF09484.1"/>
    </source>
</evidence>
<name>A0ABQ3JC36_9RHOB</name>
<keyword evidence="6" id="KW-1185">Reference proteome</keyword>
<evidence type="ECO:0000313" key="6">
    <source>
        <dbReference type="Proteomes" id="UP000609802"/>
    </source>
</evidence>